<keyword evidence="1" id="KW-1133">Transmembrane helix</keyword>
<organism evidence="3 4">
    <name type="scientific">Bizionia hallyeonensis</name>
    <dbReference type="NCBI Taxonomy" id="1123757"/>
    <lineage>
        <taxon>Bacteria</taxon>
        <taxon>Pseudomonadati</taxon>
        <taxon>Bacteroidota</taxon>
        <taxon>Flavobacteriia</taxon>
        <taxon>Flavobacteriales</taxon>
        <taxon>Flavobacteriaceae</taxon>
        <taxon>Bizionia</taxon>
    </lineage>
</organism>
<feature type="transmembrane region" description="Helical" evidence="1">
    <location>
        <begin position="28"/>
        <end position="47"/>
    </location>
</feature>
<reference evidence="4" key="1">
    <citation type="journal article" date="2019" name="Int. J. Syst. Evol. Microbiol.">
        <title>The Global Catalogue of Microorganisms (GCM) 10K type strain sequencing project: providing services to taxonomists for standard genome sequencing and annotation.</title>
        <authorList>
            <consortium name="The Broad Institute Genomics Platform"/>
            <consortium name="The Broad Institute Genome Sequencing Center for Infectious Disease"/>
            <person name="Wu L."/>
            <person name="Ma J."/>
        </authorList>
    </citation>
    <scope>NUCLEOTIDE SEQUENCE [LARGE SCALE GENOMIC DNA]</scope>
    <source>
        <strain evidence="4">JCM 17978</strain>
    </source>
</reference>
<feature type="transmembrane region" description="Helical" evidence="1">
    <location>
        <begin position="210"/>
        <end position="229"/>
    </location>
</feature>
<dbReference type="Gene3D" id="1.10.3730.20">
    <property type="match status" value="1"/>
</dbReference>
<feature type="domain" description="EamA" evidence="2">
    <location>
        <begin position="2"/>
        <end position="133"/>
    </location>
</feature>
<accession>A0ABW0C9S8</accession>
<feature type="transmembrane region" description="Helical" evidence="1">
    <location>
        <begin position="116"/>
        <end position="133"/>
    </location>
</feature>
<keyword evidence="1" id="KW-0812">Transmembrane</keyword>
<evidence type="ECO:0000313" key="3">
    <source>
        <dbReference type="EMBL" id="MFC5196015.1"/>
    </source>
</evidence>
<feature type="transmembrane region" description="Helical" evidence="1">
    <location>
        <begin position="145"/>
        <end position="166"/>
    </location>
</feature>
<dbReference type="InterPro" id="IPR037185">
    <property type="entry name" value="EmrE-like"/>
</dbReference>
<evidence type="ECO:0000313" key="4">
    <source>
        <dbReference type="Proteomes" id="UP001596162"/>
    </source>
</evidence>
<feature type="transmembrane region" description="Helical" evidence="1">
    <location>
        <begin position="178"/>
        <end position="198"/>
    </location>
</feature>
<feature type="transmembrane region" description="Helical" evidence="1">
    <location>
        <begin position="6"/>
        <end position="21"/>
    </location>
</feature>
<keyword evidence="4" id="KW-1185">Reference proteome</keyword>
<name>A0ABW0C9S8_9FLAO</name>
<keyword evidence="1" id="KW-0472">Membrane</keyword>
<evidence type="ECO:0000259" key="2">
    <source>
        <dbReference type="Pfam" id="PF00892"/>
    </source>
</evidence>
<dbReference type="EMBL" id="JBHSLA010000004">
    <property type="protein sequence ID" value="MFC5196015.1"/>
    <property type="molecule type" value="Genomic_DNA"/>
</dbReference>
<dbReference type="RefSeq" id="WP_376861175.1">
    <property type="nucleotide sequence ID" value="NZ_JBHSLA010000004.1"/>
</dbReference>
<protein>
    <submittedName>
        <fullName evidence="3">EamA family transporter</fullName>
    </submittedName>
</protein>
<dbReference type="Proteomes" id="UP001596162">
    <property type="component" value="Unassembled WGS sequence"/>
</dbReference>
<feature type="transmembrane region" description="Helical" evidence="1">
    <location>
        <begin position="88"/>
        <end position="110"/>
    </location>
</feature>
<evidence type="ECO:0000256" key="1">
    <source>
        <dbReference type="SAM" id="Phobius"/>
    </source>
</evidence>
<dbReference type="Pfam" id="PF00892">
    <property type="entry name" value="EamA"/>
    <property type="match status" value="1"/>
</dbReference>
<feature type="transmembrane region" description="Helical" evidence="1">
    <location>
        <begin position="269"/>
        <end position="286"/>
    </location>
</feature>
<proteinExistence type="predicted"/>
<gene>
    <name evidence="3" type="ORF">ACFPH8_11790</name>
</gene>
<dbReference type="SUPFAM" id="SSF103481">
    <property type="entry name" value="Multidrug resistance efflux transporter EmrE"/>
    <property type="match status" value="2"/>
</dbReference>
<comment type="caution">
    <text evidence="3">The sequence shown here is derived from an EMBL/GenBank/DDBJ whole genome shotgun (WGS) entry which is preliminary data.</text>
</comment>
<feature type="transmembrane region" description="Helical" evidence="1">
    <location>
        <begin position="241"/>
        <end position="262"/>
    </location>
</feature>
<dbReference type="InterPro" id="IPR000620">
    <property type="entry name" value="EamA_dom"/>
</dbReference>
<feature type="transmembrane region" description="Helical" evidence="1">
    <location>
        <begin position="62"/>
        <end position="81"/>
    </location>
</feature>
<sequence>MIYLLLSILASTIIFVLFKLFDRHQVNTLQAIVFNYITAFSIGVIAYEDPINVHAIISTEWFYGAIFLGFLFIAIFNVMAITSQRVGLSVASVATKMSVIIPVVFGIYVYKESAGLFKIIGIVAALLAVYLSSMKSGTRIKNKAYYIYPIIIFFGSGIIDTSIKYIETTYLPDNGIPIFSATIFGFAALIGLGTILIKKLQGKFKFNPKSLIGGLALGIVNYASIYYILKALDHETLESSTIFTVNNVAIILLTSLLGLFLFKEKLSTKNWIGISLAVISILLVTAL</sequence>